<evidence type="ECO:0000256" key="2">
    <source>
        <dbReference type="SAM" id="SignalP"/>
    </source>
</evidence>
<evidence type="ECO:0000256" key="1">
    <source>
        <dbReference type="SAM" id="MobiDB-lite"/>
    </source>
</evidence>
<dbReference type="RefSeq" id="XP_025376242.1">
    <property type="nucleotide sequence ID" value="XM_025521992.1"/>
</dbReference>
<proteinExistence type="predicted"/>
<feature type="region of interest" description="Disordered" evidence="1">
    <location>
        <begin position="28"/>
        <end position="65"/>
    </location>
</feature>
<dbReference type="GeneID" id="37043908"/>
<dbReference type="InParanoid" id="A0A316YJQ9"/>
<feature type="chain" id="PRO_5016429017" evidence="2">
    <location>
        <begin position="21"/>
        <end position="205"/>
    </location>
</feature>
<keyword evidence="2" id="KW-0732">Signal</keyword>
<dbReference type="EMBL" id="KZ819637">
    <property type="protein sequence ID" value="PWN89044.1"/>
    <property type="molecule type" value="Genomic_DNA"/>
</dbReference>
<dbReference type="Proteomes" id="UP000245768">
    <property type="component" value="Unassembled WGS sequence"/>
</dbReference>
<evidence type="ECO:0000313" key="3">
    <source>
        <dbReference type="EMBL" id="PWN89044.1"/>
    </source>
</evidence>
<feature type="compositionally biased region" description="Basic and acidic residues" evidence="1">
    <location>
        <begin position="28"/>
        <end position="52"/>
    </location>
</feature>
<feature type="signal peptide" evidence="2">
    <location>
        <begin position="1"/>
        <end position="20"/>
    </location>
</feature>
<dbReference type="AlphaFoldDB" id="A0A316YJQ9"/>
<protein>
    <submittedName>
        <fullName evidence="3">Uncharacterized protein</fullName>
    </submittedName>
</protein>
<name>A0A316YJQ9_9BASI</name>
<keyword evidence="4" id="KW-1185">Reference proteome</keyword>
<gene>
    <name evidence="3" type="ORF">FA10DRAFT_267644</name>
</gene>
<sequence>MRIALLIVLATSFLFLLTSAVPVGPSHDHPGASFDHSDTSSDHSDTSSDHSDSSSGHSDSSFDHSDTGSDYYETIPYAWDTRLDTLNSLNDDLQQDYGQLFNDLRRKHYFALRIMWHHFYEYEDCVKQEAPNEAGEERTKSEKAYQKVERFRKKLYAEAKRLFVELSQQCKSATSSAERQSLGIRKRIIGWQVFFHERKEYNPFA</sequence>
<evidence type="ECO:0000313" key="4">
    <source>
        <dbReference type="Proteomes" id="UP000245768"/>
    </source>
</evidence>
<accession>A0A316YJQ9</accession>
<reference evidence="3 4" key="1">
    <citation type="journal article" date="2018" name="Mol. Biol. Evol.">
        <title>Broad Genomic Sampling Reveals a Smut Pathogenic Ancestry of the Fungal Clade Ustilaginomycotina.</title>
        <authorList>
            <person name="Kijpornyongpan T."/>
            <person name="Mondo S.J."/>
            <person name="Barry K."/>
            <person name="Sandor L."/>
            <person name="Lee J."/>
            <person name="Lipzen A."/>
            <person name="Pangilinan J."/>
            <person name="LaButti K."/>
            <person name="Hainaut M."/>
            <person name="Henrissat B."/>
            <person name="Grigoriev I.V."/>
            <person name="Spatafora J.W."/>
            <person name="Aime M.C."/>
        </authorList>
    </citation>
    <scope>NUCLEOTIDE SEQUENCE [LARGE SCALE GENOMIC DNA]</scope>
    <source>
        <strain evidence="3 4">MCA 4198</strain>
    </source>
</reference>
<organism evidence="3 4">
    <name type="scientific">Acaromyces ingoldii</name>
    <dbReference type="NCBI Taxonomy" id="215250"/>
    <lineage>
        <taxon>Eukaryota</taxon>
        <taxon>Fungi</taxon>
        <taxon>Dikarya</taxon>
        <taxon>Basidiomycota</taxon>
        <taxon>Ustilaginomycotina</taxon>
        <taxon>Exobasidiomycetes</taxon>
        <taxon>Exobasidiales</taxon>
        <taxon>Cryptobasidiaceae</taxon>
        <taxon>Acaromyces</taxon>
    </lineage>
</organism>